<organism evidence="4 5">
    <name type="scientific">Shewanella woodyi (strain ATCC 51908 / MS32)</name>
    <dbReference type="NCBI Taxonomy" id="392500"/>
    <lineage>
        <taxon>Bacteria</taxon>
        <taxon>Pseudomonadati</taxon>
        <taxon>Pseudomonadota</taxon>
        <taxon>Gammaproteobacteria</taxon>
        <taxon>Alteromonadales</taxon>
        <taxon>Shewanellaceae</taxon>
        <taxon>Shewanella</taxon>
    </lineage>
</organism>
<dbReference type="InterPro" id="IPR012340">
    <property type="entry name" value="NA-bd_OB-fold"/>
</dbReference>
<dbReference type="Proteomes" id="UP000002168">
    <property type="component" value="Chromosome"/>
</dbReference>
<evidence type="ECO:0000259" key="3">
    <source>
        <dbReference type="Pfam" id="PF17783"/>
    </source>
</evidence>
<keyword evidence="5" id="KW-1185">Reference proteome</keyword>
<dbReference type="HOGENOM" id="CLU_064885_1_0_6"/>
<evidence type="ECO:0008006" key="6">
    <source>
        <dbReference type="Google" id="ProtNLM"/>
    </source>
</evidence>
<dbReference type="RefSeq" id="WP_012324685.1">
    <property type="nucleotide sequence ID" value="NC_010506.1"/>
</dbReference>
<dbReference type="InterPro" id="IPR040764">
    <property type="entry name" value="CvfB_WH"/>
</dbReference>
<evidence type="ECO:0000313" key="4">
    <source>
        <dbReference type="EMBL" id="ACA86340.1"/>
    </source>
</evidence>
<gene>
    <name evidence="4" type="ordered locus">Swoo_2056</name>
</gene>
<dbReference type="InterPro" id="IPR014464">
    <property type="entry name" value="CvfB_fam"/>
</dbReference>
<dbReference type="Pfam" id="PF13509">
    <property type="entry name" value="S1_2"/>
    <property type="match status" value="2"/>
</dbReference>
<evidence type="ECO:0000313" key="5">
    <source>
        <dbReference type="Proteomes" id="UP000002168"/>
    </source>
</evidence>
<name>B1KRD3_SHEWM</name>
<protein>
    <recommendedName>
        <fullName evidence="6">RNA binding S1 domain protein</fullName>
    </recommendedName>
</protein>
<feature type="domain" description="Conserved virulence factor B-like winged helix" evidence="3">
    <location>
        <begin position="219"/>
        <end position="275"/>
    </location>
</feature>
<comment type="similarity">
    <text evidence="1">Belongs to the CvfB family.</text>
</comment>
<dbReference type="Gene3D" id="1.10.10.10">
    <property type="entry name" value="Winged helix-like DNA-binding domain superfamily/Winged helix DNA-binding domain"/>
    <property type="match status" value="1"/>
</dbReference>
<feature type="domain" description="Conserved virulence factor B first S1" evidence="2">
    <location>
        <begin position="71"/>
        <end position="126"/>
    </location>
</feature>
<feature type="domain" description="Conserved virulence factor B first S1" evidence="2">
    <location>
        <begin position="4"/>
        <end position="63"/>
    </location>
</feature>
<dbReference type="KEGG" id="swd:Swoo_2056"/>
<dbReference type="PIRSF" id="PIRSF012524">
    <property type="entry name" value="YitL_S1"/>
    <property type="match status" value="1"/>
</dbReference>
<dbReference type="eggNOG" id="COG2996">
    <property type="taxonomic scope" value="Bacteria"/>
</dbReference>
<sequence>MIQIGKTSRLEVVKTVEFGVYLDGQELGQILLPTKFMPKECNLGDLVEVFIYLDSEDKLIATTRKPIAQVGEFAYLKAVATGPYGAFLDWGLEKDLLLPFGEQHREIEEGRSYLVYIYTNSADERIVASSKIDKFLDKTPPPYDTGEEVNLIIGGTTDLGYKAIINHSHWGVIFKNEVFRSLSFGQRVKGFIKQVRGDDKIDLILQKGVKEELDKHSTTIMFKLKQAGGYLPLNDKTDADTIYAKLSMSKKAFKKSIGGLYKAKQITISPDGIRLVDQD</sequence>
<evidence type="ECO:0000259" key="2">
    <source>
        <dbReference type="Pfam" id="PF13509"/>
    </source>
</evidence>
<dbReference type="AlphaFoldDB" id="B1KRD3"/>
<dbReference type="PANTHER" id="PTHR37296:SF1">
    <property type="entry name" value="CONSERVED VIRULENCE FACTOR B"/>
    <property type="match status" value="1"/>
</dbReference>
<dbReference type="InterPro" id="IPR039566">
    <property type="entry name" value="CvfB_S1_st"/>
</dbReference>
<dbReference type="PANTHER" id="PTHR37296">
    <property type="entry name" value="CONSERVED VIRULENCE FACTOR B"/>
    <property type="match status" value="1"/>
</dbReference>
<proteinExistence type="inferred from homology"/>
<dbReference type="Gene3D" id="2.40.50.140">
    <property type="entry name" value="Nucleic acid-binding proteins"/>
    <property type="match status" value="1"/>
</dbReference>
<reference evidence="4 5" key="1">
    <citation type="submission" date="2008-02" db="EMBL/GenBank/DDBJ databases">
        <title>Complete sequence of Shewanella woodyi ATCC 51908.</title>
        <authorList>
            <consortium name="US DOE Joint Genome Institute"/>
            <person name="Copeland A."/>
            <person name="Lucas S."/>
            <person name="Lapidus A."/>
            <person name="Glavina del Rio T."/>
            <person name="Dalin E."/>
            <person name="Tice H."/>
            <person name="Bruce D."/>
            <person name="Goodwin L."/>
            <person name="Pitluck S."/>
            <person name="Sims D."/>
            <person name="Brettin T."/>
            <person name="Detter J.C."/>
            <person name="Han C."/>
            <person name="Kuske C.R."/>
            <person name="Schmutz J."/>
            <person name="Larimer F."/>
            <person name="Land M."/>
            <person name="Hauser L."/>
            <person name="Kyrpides N."/>
            <person name="Lykidis A."/>
            <person name="Zhao J.-S."/>
            <person name="Richardson P."/>
        </authorList>
    </citation>
    <scope>NUCLEOTIDE SEQUENCE [LARGE SCALE GENOMIC DNA]</scope>
    <source>
        <strain evidence="5">ATCC 51908 / MS32</strain>
    </source>
</reference>
<dbReference type="EMBL" id="CP000961">
    <property type="protein sequence ID" value="ACA86340.1"/>
    <property type="molecule type" value="Genomic_DNA"/>
</dbReference>
<dbReference type="Pfam" id="PF17783">
    <property type="entry name" value="WHD_CvfB"/>
    <property type="match status" value="1"/>
</dbReference>
<evidence type="ECO:0000256" key="1">
    <source>
        <dbReference type="PIRNR" id="PIRNR012524"/>
    </source>
</evidence>
<dbReference type="InterPro" id="IPR036388">
    <property type="entry name" value="WH-like_DNA-bd_sf"/>
</dbReference>
<accession>B1KRD3</accession>